<dbReference type="AlphaFoldDB" id="K6ZCX0"/>
<proteinExistence type="predicted"/>
<protein>
    <submittedName>
        <fullName evidence="2">Uncharacterized protein</fullName>
    </submittedName>
</protein>
<name>K6ZCX0_9ALTE</name>
<sequence>MLAKGAGQVKILVLLGLFVVYVCLELSLNLLLIDMYAKPLEAVFGEYQLTAERLELFGRTLSGFGLALGIISFMPGHLFNVLGGAKDTTDAQVEQGINKLGKWVFRPIAFVLLWALIIPSLRIVIDGVVDSTSNEKKLSAVRAIVYKEAYLAESVTIEGFPEFDEIVSDPQRKDLVVALIPSLAYFSGGFNHLIESNLQNMADVFLQNRQEETFSKEALPRIRKFDGIYKAEWASYKKARQDYTEASRRENNFALLEQERTELLNKANERINQHWQVYSNELLKAEDFRKDYAENENIVKVYRDIRNKYQSSKCDRECRDFYRAEFAKYLNNLTFKDGERFGVYLQADEVNLTKILKSKYQLMGMFTRGRRAYLHRAYGISEEMEYEQYNQSPVATNLAIAVFKENAVHVAKEWTMNDMRPLRQAITNKYQGRAQALWVKYQNGSSFGGVPEKNLDRVDFARLYEIKVLAKIALGPYYMESFTPSIAESRYKKMWLASQDNISFIQMVTSTAATAAFSPGGSMFQLGKDAVKLAVIPPVSIAASLLAIFLLFIKLGMYLWARSKVYLVVAMGLGVFAFGIPVGKSVMGENSYHGMMVAFAEEFSDVDTFDKTFTVGFGYVLDLENGIFKTYRDLAVVDAVASVVHKKLPRDENGLPVAHIETTSFSLRSYDDLAYSVLDFTPEMLGIGEVTAPFNTNITLLKQDMNVGAYLGIRLADKKVAEVSMPNFMQGTDIGLIAEQRLFYQPDWQSLALEYVSNVDDPSYWLQLAQGDIAKETLMQRLERNMASYLNDTPATLALLNNLNEKGQSNLILLELERSKKYRCFVLGTVTAQMISESIESNTIAYEELPDCKARL</sequence>
<evidence type="ECO:0000313" key="2">
    <source>
        <dbReference type="EMBL" id="GAC33936.1"/>
    </source>
</evidence>
<feature type="transmembrane region" description="Helical" evidence="1">
    <location>
        <begin position="12"/>
        <end position="36"/>
    </location>
</feature>
<gene>
    <name evidence="2" type="ORF">GPLA_3043</name>
</gene>
<comment type="caution">
    <text evidence="2">The sequence shown here is derived from an EMBL/GenBank/DDBJ whole genome shotgun (WGS) entry which is preliminary data.</text>
</comment>
<feature type="transmembrane region" description="Helical" evidence="1">
    <location>
        <begin position="56"/>
        <end position="82"/>
    </location>
</feature>
<keyword evidence="1" id="KW-0812">Transmembrane</keyword>
<reference evidence="3" key="1">
    <citation type="journal article" date="2014" name="Environ. Microbiol.">
        <title>Comparative genomics of the marine bacterial genus Glaciecola reveals the high degree of genomic diversity and genomic characteristic for cold adaptation.</title>
        <authorList>
            <person name="Qin Q.L."/>
            <person name="Xie B.B."/>
            <person name="Yu Y."/>
            <person name="Shu Y.L."/>
            <person name="Rong J.C."/>
            <person name="Zhang Y.J."/>
            <person name="Zhao D.L."/>
            <person name="Chen X.L."/>
            <person name="Zhang X.Y."/>
            <person name="Chen B."/>
            <person name="Zhou B.C."/>
            <person name="Zhang Y.Z."/>
        </authorList>
    </citation>
    <scope>NUCLEOTIDE SEQUENCE [LARGE SCALE GENOMIC DNA]</scope>
    <source>
        <strain evidence="3">LMG 21857</strain>
    </source>
</reference>
<keyword evidence="3" id="KW-1185">Reference proteome</keyword>
<keyword evidence="1" id="KW-1133">Transmembrane helix</keyword>
<keyword evidence="1" id="KW-0472">Membrane</keyword>
<dbReference type="STRING" id="1129793.GPLA_3043"/>
<dbReference type="EMBL" id="BAER01000078">
    <property type="protein sequence ID" value="GAC33936.1"/>
    <property type="molecule type" value="Genomic_DNA"/>
</dbReference>
<dbReference type="Proteomes" id="UP000006322">
    <property type="component" value="Unassembled WGS sequence"/>
</dbReference>
<feature type="transmembrane region" description="Helical" evidence="1">
    <location>
        <begin position="565"/>
        <end position="583"/>
    </location>
</feature>
<evidence type="ECO:0000256" key="1">
    <source>
        <dbReference type="SAM" id="Phobius"/>
    </source>
</evidence>
<organism evidence="2 3">
    <name type="scientific">Paraglaciecola polaris LMG 21857</name>
    <dbReference type="NCBI Taxonomy" id="1129793"/>
    <lineage>
        <taxon>Bacteria</taxon>
        <taxon>Pseudomonadati</taxon>
        <taxon>Pseudomonadota</taxon>
        <taxon>Gammaproteobacteria</taxon>
        <taxon>Alteromonadales</taxon>
        <taxon>Alteromonadaceae</taxon>
        <taxon>Paraglaciecola</taxon>
    </lineage>
</organism>
<dbReference type="RefSeq" id="WP_007105702.1">
    <property type="nucleotide sequence ID" value="NZ_BAER01000078.1"/>
</dbReference>
<evidence type="ECO:0000313" key="3">
    <source>
        <dbReference type="Proteomes" id="UP000006322"/>
    </source>
</evidence>
<feature type="transmembrane region" description="Helical" evidence="1">
    <location>
        <begin position="533"/>
        <end position="553"/>
    </location>
</feature>
<dbReference type="OrthoDB" id="6379285at2"/>
<feature type="transmembrane region" description="Helical" evidence="1">
    <location>
        <begin position="103"/>
        <end position="125"/>
    </location>
</feature>
<accession>K6ZCX0</accession>